<accession>A0A3E1P5F3</accession>
<keyword evidence="2" id="KW-1185">Reference proteome</keyword>
<comment type="caution">
    <text evidence="1">The sequence shown here is derived from an EMBL/GenBank/DDBJ whole genome shotgun (WGS) entry which is preliminary data.</text>
</comment>
<dbReference type="Proteomes" id="UP000261174">
    <property type="component" value="Unassembled WGS sequence"/>
</dbReference>
<reference evidence="1 2" key="1">
    <citation type="submission" date="2018-08" db="EMBL/GenBank/DDBJ databases">
        <title>Chitinophaga sp. K20C18050901, a novel bacterium isolated from forest soil.</title>
        <authorList>
            <person name="Wang C."/>
        </authorList>
    </citation>
    <scope>NUCLEOTIDE SEQUENCE [LARGE SCALE GENOMIC DNA]</scope>
    <source>
        <strain evidence="1 2">K20C18050901</strain>
    </source>
</reference>
<sequence>MRMQMQLISIQFTMLAGLQRSGIGEACAKMSTVGKSGSIGFGAPVSSDCKDNYDSEREPEIYQRPSYIWT</sequence>
<organism evidence="1 2">
    <name type="scientific">Chitinophaga silvisoli</name>
    <dbReference type="NCBI Taxonomy" id="2291814"/>
    <lineage>
        <taxon>Bacteria</taxon>
        <taxon>Pseudomonadati</taxon>
        <taxon>Bacteroidota</taxon>
        <taxon>Chitinophagia</taxon>
        <taxon>Chitinophagales</taxon>
        <taxon>Chitinophagaceae</taxon>
        <taxon>Chitinophaga</taxon>
    </lineage>
</organism>
<evidence type="ECO:0000313" key="1">
    <source>
        <dbReference type="EMBL" id="RFM35416.1"/>
    </source>
</evidence>
<evidence type="ECO:0000313" key="2">
    <source>
        <dbReference type="Proteomes" id="UP000261174"/>
    </source>
</evidence>
<dbReference type="EMBL" id="QTJV01000002">
    <property type="protein sequence ID" value="RFM35416.1"/>
    <property type="molecule type" value="Genomic_DNA"/>
</dbReference>
<protein>
    <submittedName>
        <fullName evidence="1">Uncharacterized protein</fullName>
    </submittedName>
</protein>
<proteinExistence type="predicted"/>
<name>A0A3E1P5F3_9BACT</name>
<dbReference type="AlphaFoldDB" id="A0A3E1P5F3"/>
<gene>
    <name evidence="1" type="ORF">DXN04_08480</name>
</gene>